<keyword evidence="1" id="KW-0238">DNA-binding</keyword>
<evidence type="ECO:0000313" key="3">
    <source>
        <dbReference type="EMBL" id="MFD1718832.1"/>
    </source>
</evidence>
<comment type="caution">
    <text evidence="3">The sequence shown here is derived from an EMBL/GenBank/DDBJ whole genome shotgun (WGS) entry which is preliminary data.</text>
</comment>
<dbReference type="Pfam" id="PF13411">
    <property type="entry name" value="MerR_1"/>
    <property type="match status" value="1"/>
</dbReference>
<evidence type="ECO:0000259" key="2">
    <source>
        <dbReference type="PROSITE" id="PS50937"/>
    </source>
</evidence>
<organism evidence="3 4">
    <name type="scientific">Georgenia deserti</name>
    <dbReference type="NCBI Taxonomy" id="2093781"/>
    <lineage>
        <taxon>Bacteria</taxon>
        <taxon>Bacillati</taxon>
        <taxon>Actinomycetota</taxon>
        <taxon>Actinomycetes</taxon>
        <taxon>Micrococcales</taxon>
        <taxon>Bogoriellaceae</taxon>
        <taxon>Georgenia</taxon>
    </lineage>
</organism>
<dbReference type="InterPro" id="IPR047057">
    <property type="entry name" value="MerR_fam"/>
</dbReference>
<dbReference type="CDD" id="cd04780">
    <property type="entry name" value="HTH_MerR-like_sg5"/>
    <property type="match status" value="1"/>
</dbReference>
<proteinExistence type="predicted"/>
<dbReference type="PANTHER" id="PTHR30204:SF98">
    <property type="entry name" value="HTH-TYPE TRANSCRIPTIONAL REGULATOR ADHR"/>
    <property type="match status" value="1"/>
</dbReference>
<dbReference type="EMBL" id="JBHUEE010000007">
    <property type="protein sequence ID" value="MFD1718832.1"/>
    <property type="molecule type" value="Genomic_DNA"/>
</dbReference>
<dbReference type="SMART" id="SM00422">
    <property type="entry name" value="HTH_MERR"/>
    <property type="match status" value="1"/>
</dbReference>
<gene>
    <name evidence="3" type="ORF">ACFSE6_13370</name>
</gene>
<dbReference type="InterPro" id="IPR009061">
    <property type="entry name" value="DNA-bd_dom_put_sf"/>
</dbReference>
<dbReference type="PANTHER" id="PTHR30204">
    <property type="entry name" value="REDOX-CYCLING DRUG-SENSING TRANSCRIPTIONAL ACTIVATOR SOXR"/>
    <property type="match status" value="1"/>
</dbReference>
<name>A0ABW4L6M5_9MICO</name>
<dbReference type="Gene3D" id="1.10.1660.10">
    <property type="match status" value="1"/>
</dbReference>
<reference evidence="4" key="1">
    <citation type="journal article" date="2019" name="Int. J. Syst. Evol. Microbiol.">
        <title>The Global Catalogue of Microorganisms (GCM) 10K type strain sequencing project: providing services to taxonomists for standard genome sequencing and annotation.</title>
        <authorList>
            <consortium name="The Broad Institute Genomics Platform"/>
            <consortium name="The Broad Institute Genome Sequencing Center for Infectious Disease"/>
            <person name="Wu L."/>
            <person name="Ma J."/>
        </authorList>
    </citation>
    <scope>NUCLEOTIDE SEQUENCE [LARGE SCALE GENOMIC DNA]</scope>
    <source>
        <strain evidence="4">JCM 17130</strain>
    </source>
</reference>
<dbReference type="SUPFAM" id="SSF46955">
    <property type="entry name" value="Putative DNA-binding domain"/>
    <property type="match status" value="1"/>
</dbReference>
<dbReference type="Proteomes" id="UP001597277">
    <property type="component" value="Unassembled WGS sequence"/>
</dbReference>
<evidence type="ECO:0000313" key="4">
    <source>
        <dbReference type="Proteomes" id="UP001597277"/>
    </source>
</evidence>
<sequence>MRMAELSRRSEVPVPTIKYYLREGLLPTGVRTGRNQADYTEDHLRRLTMIRALRNVGGLSVTAVRDVLAAVDADGPRPHQVFRVAQEAIAGPGLEEDSAEARAAFAEVDELIARMGWRIAPTSPARGTLARLLHDIRRAGDEGLLDTLDERAEIAEQVAELDLRTAWSRPDLAAQVRTVVVGTVLGDALATTLRRLAQQHVSLTGSGRPDHR</sequence>
<dbReference type="InterPro" id="IPR000551">
    <property type="entry name" value="MerR-type_HTH_dom"/>
</dbReference>
<accession>A0ABW4L6M5</accession>
<dbReference type="PROSITE" id="PS50937">
    <property type="entry name" value="HTH_MERR_2"/>
    <property type="match status" value="1"/>
</dbReference>
<keyword evidence="4" id="KW-1185">Reference proteome</keyword>
<feature type="domain" description="HTH merR-type" evidence="2">
    <location>
        <begin position="1"/>
        <end position="70"/>
    </location>
</feature>
<dbReference type="RefSeq" id="WP_388007910.1">
    <property type="nucleotide sequence ID" value="NZ_JBHUEE010000007.1"/>
</dbReference>
<protein>
    <submittedName>
        <fullName evidence="3">MerR family transcriptional regulator</fullName>
    </submittedName>
</protein>
<evidence type="ECO:0000256" key="1">
    <source>
        <dbReference type="ARBA" id="ARBA00023125"/>
    </source>
</evidence>